<feature type="non-terminal residue" evidence="1">
    <location>
        <position position="1"/>
    </location>
</feature>
<accession>A0AA38GZH9</accession>
<dbReference type="EMBL" id="JAHRHJ020000001">
    <property type="protein sequence ID" value="KAH9330812.1"/>
    <property type="molecule type" value="Genomic_DNA"/>
</dbReference>
<sequence>SSDSVMPVKVAQDLGLSLSQEFDHSYSIETKEVPLVGRMKDEMMALVAYLEKI</sequence>
<organism evidence="1 2">
    <name type="scientific">Taxus chinensis</name>
    <name type="common">Chinese yew</name>
    <name type="synonym">Taxus wallichiana var. chinensis</name>
    <dbReference type="NCBI Taxonomy" id="29808"/>
    <lineage>
        <taxon>Eukaryota</taxon>
        <taxon>Viridiplantae</taxon>
        <taxon>Streptophyta</taxon>
        <taxon>Embryophyta</taxon>
        <taxon>Tracheophyta</taxon>
        <taxon>Spermatophyta</taxon>
        <taxon>Pinopsida</taxon>
        <taxon>Pinidae</taxon>
        <taxon>Conifers II</taxon>
        <taxon>Cupressales</taxon>
        <taxon>Taxaceae</taxon>
        <taxon>Taxus</taxon>
    </lineage>
</organism>
<name>A0AA38GZH9_TAXCH</name>
<keyword evidence="2" id="KW-1185">Reference proteome</keyword>
<dbReference type="AlphaFoldDB" id="A0AA38GZH9"/>
<protein>
    <submittedName>
        <fullName evidence="1">Uncharacterized protein</fullName>
    </submittedName>
</protein>
<feature type="non-terminal residue" evidence="1">
    <location>
        <position position="53"/>
    </location>
</feature>
<gene>
    <name evidence="1" type="ORF">KI387_002920</name>
</gene>
<evidence type="ECO:0000313" key="2">
    <source>
        <dbReference type="Proteomes" id="UP000824469"/>
    </source>
</evidence>
<comment type="caution">
    <text evidence="1">The sequence shown here is derived from an EMBL/GenBank/DDBJ whole genome shotgun (WGS) entry which is preliminary data.</text>
</comment>
<proteinExistence type="predicted"/>
<evidence type="ECO:0000313" key="1">
    <source>
        <dbReference type="EMBL" id="KAH9330812.1"/>
    </source>
</evidence>
<reference evidence="1 2" key="1">
    <citation type="journal article" date="2021" name="Nat. Plants">
        <title>The Taxus genome provides insights into paclitaxel biosynthesis.</title>
        <authorList>
            <person name="Xiong X."/>
            <person name="Gou J."/>
            <person name="Liao Q."/>
            <person name="Li Y."/>
            <person name="Zhou Q."/>
            <person name="Bi G."/>
            <person name="Li C."/>
            <person name="Du R."/>
            <person name="Wang X."/>
            <person name="Sun T."/>
            <person name="Guo L."/>
            <person name="Liang H."/>
            <person name="Lu P."/>
            <person name="Wu Y."/>
            <person name="Zhang Z."/>
            <person name="Ro D.K."/>
            <person name="Shang Y."/>
            <person name="Huang S."/>
            <person name="Yan J."/>
        </authorList>
    </citation>
    <scope>NUCLEOTIDE SEQUENCE [LARGE SCALE GENOMIC DNA]</scope>
    <source>
        <strain evidence="1">Ta-2019</strain>
    </source>
</reference>
<dbReference type="Proteomes" id="UP000824469">
    <property type="component" value="Unassembled WGS sequence"/>
</dbReference>